<dbReference type="RefSeq" id="WP_115792286.1">
    <property type="nucleotide sequence ID" value="NZ_QSLN01000003.1"/>
</dbReference>
<protein>
    <submittedName>
        <fullName evidence="4">Peptidase A24</fullName>
    </submittedName>
</protein>
<comment type="caution">
    <text evidence="4">The sequence shown here is derived from an EMBL/GenBank/DDBJ whole genome shotgun (WGS) entry which is preliminary data.</text>
</comment>
<reference evidence="4 5" key="1">
    <citation type="submission" date="2018-08" db="EMBL/GenBank/DDBJ databases">
        <title>Form III RuBisCO-mediated autotrophy in Thermodesulfobium bacteria.</title>
        <authorList>
            <person name="Toshchakov S.V."/>
            <person name="Kublanov I.V."/>
            <person name="Frolov E."/>
            <person name="Bonch-Osmolovskaya E.A."/>
            <person name="Tourova T.P."/>
            <person name="Chernych N.A."/>
            <person name="Lebedinsky A.V."/>
        </authorList>
    </citation>
    <scope>NUCLEOTIDE SEQUENCE [LARGE SCALE GENOMIC DNA]</scope>
    <source>
        <strain evidence="4 5">SR</strain>
    </source>
</reference>
<feature type="transmembrane region" description="Helical" evidence="2">
    <location>
        <begin position="25"/>
        <end position="43"/>
    </location>
</feature>
<accession>A0A3D8P6C0</accession>
<keyword evidence="2" id="KW-0812">Transmembrane</keyword>
<keyword evidence="2" id="KW-0472">Membrane</keyword>
<dbReference type="EMBL" id="QSLN01000003">
    <property type="protein sequence ID" value="RDV84066.1"/>
    <property type="molecule type" value="Genomic_DNA"/>
</dbReference>
<feature type="domain" description="Prepilin type IV endopeptidase peptidase" evidence="3">
    <location>
        <begin position="7"/>
        <end position="108"/>
    </location>
</feature>
<dbReference type="Proteomes" id="UP000256329">
    <property type="component" value="Unassembled WGS sequence"/>
</dbReference>
<dbReference type="Gene3D" id="1.20.120.1220">
    <property type="match status" value="1"/>
</dbReference>
<dbReference type="AlphaFoldDB" id="A0A3D8P6C0"/>
<keyword evidence="5" id="KW-1185">Reference proteome</keyword>
<proteinExistence type="inferred from homology"/>
<dbReference type="GO" id="GO:0006465">
    <property type="term" value="P:signal peptide processing"/>
    <property type="evidence" value="ECO:0007669"/>
    <property type="project" value="TreeGrafter"/>
</dbReference>
<evidence type="ECO:0000313" key="5">
    <source>
        <dbReference type="Proteomes" id="UP000256329"/>
    </source>
</evidence>
<dbReference type="InterPro" id="IPR000045">
    <property type="entry name" value="Prepilin_IV_endopep_pep"/>
</dbReference>
<comment type="similarity">
    <text evidence="1">Belongs to the peptidase A24 family.</text>
</comment>
<dbReference type="GO" id="GO:0004190">
    <property type="term" value="F:aspartic-type endopeptidase activity"/>
    <property type="evidence" value="ECO:0007669"/>
    <property type="project" value="InterPro"/>
</dbReference>
<sequence length="159" mass="17354">MAYWHLLVLAVAAGAIYSDLRWRRIPNWLLLPALLLALVLRGWEGGWPAVWVGLQGWLVGMGLLLLPYLRRGVGGGDVKLLGVLGACGGPLFALHTFLLGAVLGGLVLLYLLVRRSLLRPALRVAWWEFLLPGSLPLSSGLFFPYGVCFALGGVLALWW</sequence>
<feature type="transmembrane region" description="Helical" evidence="2">
    <location>
        <begin position="89"/>
        <end position="113"/>
    </location>
</feature>
<evidence type="ECO:0000256" key="1">
    <source>
        <dbReference type="ARBA" id="ARBA00005801"/>
    </source>
</evidence>
<evidence type="ECO:0000313" key="4">
    <source>
        <dbReference type="EMBL" id="RDV84066.1"/>
    </source>
</evidence>
<name>A0A3D8P6C0_9THEO</name>
<dbReference type="Pfam" id="PF01478">
    <property type="entry name" value="Peptidase_A24"/>
    <property type="match status" value="1"/>
</dbReference>
<dbReference type="PANTHER" id="PTHR30487:SF0">
    <property type="entry name" value="PREPILIN LEADER PEPTIDASE_N-METHYLTRANSFERASE-RELATED"/>
    <property type="match status" value="1"/>
</dbReference>
<dbReference type="GO" id="GO:0005886">
    <property type="term" value="C:plasma membrane"/>
    <property type="evidence" value="ECO:0007669"/>
    <property type="project" value="TreeGrafter"/>
</dbReference>
<keyword evidence="2" id="KW-1133">Transmembrane helix</keyword>
<organism evidence="4 5">
    <name type="scientific">Ammonifex thiophilus</name>
    <dbReference type="NCBI Taxonomy" id="444093"/>
    <lineage>
        <taxon>Bacteria</taxon>
        <taxon>Bacillati</taxon>
        <taxon>Bacillota</taxon>
        <taxon>Clostridia</taxon>
        <taxon>Thermoanaerobacterales</taxon>
        <taxon>Thermoanaerobacteraceae</taxon>
        <taxon>Ammonifex</taxon>
    </lineage>
</organism>
<dbReference type="PANTHER" id="PTHR30487">
    <property type="entry name" value="TYPE 4 PREPILIN-LIKE PROTEINS LEADER PEPTIDE-PROCESSING ENZYME"/>
    <property type="match status" value="1"/>
</dbReference>
<evidence type="ECO:0000256" key="2">
    <source>
        <dbReference type="SAM" id="Phobius"/>
    </source>
</evidence>
<gene>
    <name evidence="4" type="ORF">DXX99_04350</name>
</gene>
<evidence type="ECO:0000259" key="3">
    <source>
        <dbReference type="Pfam" id="PF01478"/>
    </source>
</evidence>
<dbReference type="InterPro" id="IPR050882">
    <property type="entry name" value="Prepilin_peptidase/N-MTase"/>
</dbReference>
<feature type="transmembrane region" description="Helical" evidence="2">
    <location>
        <begin position="50"/>
        <end position="69"/>
    </location>
</feature>
<feature type="transmembrane region" description="Helical" evidence="2">
    <location>
        <begin position="134"/>
        <end position="158"/>
    </location>
</feature>